<keyword evidence="6" id="KW-0472">Membrane</keyword>
<keyword evidence="4 6" id="KW-0812">Transmembrane</keyword>
<comment type="subcellular location">
    <subcellularLocation>
        <location evidence="3">Membrane</location>
        <topology evidence="3">Multi-pass membrane protein</topology>
    </subcellularLocation>
</comment>
<evidence type="ECO:0000256" key="6">
    <source>
        <dbReference type="SAM" id="Phobius"/>
    </source>
</evidence>
<keyword evidence="5 6" id="KW-1133">Transmembrane helix</keyword>
<dbReference type="PANTHER" id="PTHR38689:SF1">
    <property type="entry name" value="SUCCINATE DEHYDROGENASE HYDROPHOBIC MEMBRANE ANCHOR SUBUNIT"/>
    <property type="match status" value="1"/>
</dbReference>
<dbReference type="GO" id="GO:0017004">
    <property type="term" value="P:cytochrome complex assembly"/>
    <property type="evidence" value="ECO:0007669"/>
    <property type="project" value="TreeGrafter"/>
</dbReference>
<dbReference type="NCBIfam" id="TIGR02968">
    <property type="entry name" value="succ_dehyd_anc"/>
    <property type="match status" value="1"/>
</dbReference>
<feature type="transmembrane region" description="Helical" evidence="6">
    <location>
        <begin position="96"/>
        <end position="117"/>
    </location>
</feature>
<feature type="transmembrane region" description="Helical" evidence="6">
    <location>
        <begin position="49"/>
        <end position="75"/>
    </location>
</feature>
<protein>
    <submittedName>
        <fullName evidence="7">Succinate dehydrogenase, hydrophobic membrane anchor protein</fullName>
    </submittedName>
</protein>
<dbReference type="PANTHER" id="PTHR38689">
    <property type="entry name" value="SUCCINATE DEHYDROGENASE HYDROPHOBIC MEMBRANE ANCHOR SUBUNIT"/>
    <property type="match status" value="1"/>
</dbReference>
<comment type="function">
    <text evidence="2">Membrane-anchoring subunit of succinate dehydrogenase (SDH).</text>
</comment>
<evidence type="ECO:0000256" key="2">
    <source>
        <dbReference type="ARBA" id="ARBA00004050"/>
    </source>
</evidence>
<gene>
    <name evidence="7" type="primary">sdhD</name>
    <name evidence="7" type="ORF">EVA97_01135</name>
</gene>
<evidence type="ECO:0000256" key="5">
    <source>
        <dbReference type="ARBA" id="ARBA00022989"/>
    </source>
</evidence>
<dbReference type="GO" id="GO:0009055">
    <property type="term" value="F:electron transfer activity"/>
    <property type="evidence" value="ECO:0007669"/>
    <property type="project" value="TreeGrafter"/>
</dbReference>
<dbReference type="InterPro" id="IPR014312">
    <property type="entry name" value="Succ_DH_anchor"/>
</dbReference>
<dbReference type="EMBL" id="SHBJ01000005">
    <property type="protein sequence ID" value="RZO28960.1"/>
    <property type="molecule type" value="Genomic_DNA"/>
</dbReference>
<evidence type="ECO:0000256" key="3">
    <source>
        <dbReference type="ARBA" id="ARBA00004141"/>
    </source>
</evidence>
<dbReference type="AlphaFoldDB" id="A0A520N655"/>
<comment type="caution">
    <text evidence="7">The sequence shown here is derived from an EMBL/GenBank/DDBJ whole genome shotgun (WGS) entry which is preliminary data.</text>
</comment>
<reference evidence="7 8" key="1">
    <citation type="submission" date="2019-02" db="EMBL/GenBank/DDBJ databases">
        <title>Prokaryotic population dynamics and viral predation in marine succession experiment using metagenomics: the confinement effect.</title>
        <authorList>
            <person name="Haro-Moreno J.M."/>
            <person name="Rodriguez-Valera F."/>
            <person name="Lopez-Perez M."/>
        </authorList>
    </citation>
    <scope>NUCLEOTIDE SEQUENCE [LARGE SCALE GENOMIC DNA]</scope>
    <source>
        <strain evidence="7">MED-G164</strain>
    </source>
</reference>
<accession>A0A520N655</accession>
<organism evidence="7 8">
    <name type="scientific">SAR86 cluster bacterium</name>
    <dbReference type="NCBI Taxonomy" id="2030880"/>
    <lineage>
        <taxon>Bacteria</taxon>
        <taxon>Pseudomonadati</taxon>
        <taxon>Pseudomonadota</taxon>
        <taxon>Gammaproteobacteria</taxon>
        <taxon>SAR86 cluster</taxon>
    </lineage>
</organism>
<name>A0A520N655_9GAMM</name>
<dbReference type="GO" id="GO:0006099">
    <property type="term" value="P:tricarboxylic acid cycle"/>
    <property type="evidence" value="ECO:0007669"/>
    <property type="project" value="UniProtKB-UniPathway"/>
</dbReference>
<evidence type="ECO:0000256" key="1">
    <source>
        <dbReference type="ARBA" id="ARBA00001971"/>
    </source>
</evidence>
<dbReference type="InterPro" id="IPR034804">
    <property type="entry name" value="SQR/QFR_C/D"/>
</dbReference>
<dbReference type="SUPFAM" id="SSF81343">
    <property type="entry name" value="Fumarate reductase respiratory complex transmembrane subunits"/>
    <property type="match status" value="1"/>
</dbReference>
<comment type="cofactor">
    <cofactor evidence="1">
        <name>heme</name>
        <dbReference type="ChEBI" id="CHEBI:30413"/>
    </cofactor>
</comment>
<proteinExistence type="predicted"/>
<feature type="transmembrane region" description="Helical" evidence="6">
    <location>
        <begin position="12"/>
        <end position="29"/>
    </location>
</feature>
<evidence type="ECO:0000313" key="7">
    <source>
        <dbReference type="EMBL" id="RZO28960.1"/>
    </source>
</evidence>
<sequence>MKGSMLWSLQRYSSLFILIYLVYLVGFIYSNDLDYFSWSDFFLSFEIRIISSLAFFLIILHAFVGLWTVGTDYLTNRTLGFLNKSLSEYANLFRKTYYFFFVLLGTIYLSVVLYIIWL</sequence>
<dbReference type="GO" id="GO:0020037">
    <property type="term" value="F:heme binding"/>
    <property type="evidence" value="ECO:0007669"/>
    <property type="project" value="InterPro"/>
</dbReference>
<dbReference type="GO" id="GO:0005886">
    <property type="term" value="C:plasma membrane"/>
    <property type="evidence" value="ECO:0007669"/>
    <property type="project" value="TreeGrafter"/>
</dbReference>
<dbReference type="Gene3D" id="1.20.1300.10">
    <property type="entry name" value="Fumarate reductase/succinate dehydrogenase, transmembrane subunit"/>
    <property type="match status" value="1"/>
</dbReference>
<evidence type="ECO:0000313" key="8">
    <source>
        <dbReference type="Proteomes" id="UP000315283"/>
    </source>
</evidence>
<evidence type="ECO:0000256" key="4">
    <source>
        <dbReference type="ARBA" id="ARBA00022692"/>
    </source>
</evidence>
<dbReference type="Proteomes" id="UP000315283">
    <property type="component" value="Unassembled WGS sequence"/>
</dbReference>
<dbReference type="UniPathway" id="UPA00223"/>